<evidence type="ECO:0000256" key="1">
    <source>
        <dbReference type="SAM" id="MobiDB-lite"/>
    </source>
</evidence>
<feature type="region of interest" description="Disordered" evidence="1">
    <location>
        <begin position="46"/>
        <end position="68"/>
    </location>
</feature>
<comment type="caution">
    <text evidence="2">The sequence shown here is derived from an EMBL/GenBank/DDBJ whole genome shotgun (WGS) entry which is preliminary data.</text>
</comment>
<keyword evidence="3" id="KW-1185">Reference proteome</keyword>
<feature type="compositionally biased region" description="Basic and acidic residues" evidence="1">
    <location>
        <begin position="56"/>
        <end position="68"/>
    </location>
</feature>
<name>A0ABS8SG46_DATST</name>
<proteinExistence type="predicted"/>
<gene>
    <name evidence="2" type="ORF">HAX54_036418</name>
</gene>
<reference evidence="2 3" key="1">
    <citation type="journal article" date="2021" name="BMC Genomics">
        <title>Datura genome reveals duplications of psychoactive alkaloid biosynthetic genes and high mutation rate following tissue culture.</title>
        <authorList>
            <person name="Rajewski A."/>
            <person name="Carter-House D."/>
            <person name="Stajich J."/>
            <person name="Litt A."/>
        </authorList>
    </citation>
    <scope>NUCLEOTIDE SEQUENCE [LARGE SCALE GENOMIC DNA]</scope>
    <source>
        <strain evidence="2">AR-01</strain>
    </source>
</reference>
<sequence length="68" mass="7654">MAEAELKKLICLRPFACAANRQPRTSSTNVDQIQEDQIQQFIFSDGREGLTSSSITRHEGELREGESE</sequence>
<evidence type="ECO:0000313" key="3">
    <source>
        <dbReference type="Proteomes" id="UP000823775"/>
    </source>
</evidence>
<accession>A0ABS8SG46</accession>
<protein>
    <submittedName>
        <fullName evidence="2">Uncharacterized protein</fullName>
    </submittedName>
</protein>
<dbReference type="EMBL" id="JACEIK010000483">
    <property type="protein sequence ID" value="MCD7457837.1"/>
    <property type="molecule type" value="Genomic_DNA"/>
</dbReference>
<dbReference type="Proteomes" id="UP000823775">
    <property type="component" value="Unassembled WGS sequence"/>
</dbReference>
<feature type="non-terminal residue" evidence="2">
    <location>
        <position position="68"/>
    </location>
</feature>
<organism evidence="2 3">
    <name type="scientific">Datura stramonium</name>
    <name type="common">Jimsonweed</name>
    <name type="synonym">Common thornapple</name>
    <dbReference type="NCBI Taxonomy" id="4076"/>
    <lineage>
        <taxon>Eukaryota</taxon>
        <taxon>Viridiplantae</taxon>
        <taxon>Streptophyta</taxon>
        <taxon>Embryophyta</taxon>
        <taxon>Tracheophyta</taxon>
        <taxon>Spermatophyta</taxon>
        <taxon>Magnoliopsida</taxon>
        <taxon>eudicotyledons</taxon>
        <taxon>Gunneridae</taxon>
        <taxon>Pentapetalae</taxon>
        <taxon>asterids</taxon>
        <taxon>lamiids</taxon>
        <taxon>Solanales</taxon>
        <taxon>Solanaceae</taxon>
        <taxon>Solanoideae</taxon>
        <taxon>Datureae</taxon>
        <taxon>Datura</taxon>
    </lineage>
</organism>
<evidence type="ECO:0000313" key="2">
    <source>
        <dbReference type="EMBL" id="MCD7457837.1"/>
    </source>
</evidence>